<dbReference type="EMBL" id="JACTNZ010000005">
    <property type="protein sequence ID" value="KAG5547667.1"/>
    <property type="molecule type" value="Genomic_DNA"/>
</dbReference>
<reference evidence="2" key="1">
    <citation type="submission" date="2020-08" db="EMBL/GenBank/DDBJ databases">
        <title>Plant Genome Project.</title>
        <authorList>
            <person name="Zhang R.-G."/>
        </authorList>
    </citation>
    <scope>NUCLEOTIDE SEQUENCE</scope>
    <source>
        <strain evidence="2">WSP0</strain>
        <tissue evidence="2">Leaf</tissue>
    </source>
</reference>
<dbReference type="PANTHER" id="PTHR31672:SF13">
    <property type="entry name" value="F-BOX PROTEIN CPR30-LIKE"/>
    <property type="match status" value="1"/>
</dbReference>
<proteinExistence type="predicted"/>
<dbReference type="AlphaFoldDB" id="A0AAV6K5N4"/>
<dbReference type="InterPro" id="IPR015915">
    <property type="entry name" value="Kelch-typ_b-propeller"/>
</dbReference>
<dbReference type="NCBIfam" id="TIGR01640">
    <property type="entry name" value="F_box_assoc_1"/>
    <property type="match status" value="2"/>
</dbReference>
<dbReference type="InterPro" id="IPR011043">
    <property type="entry name" value="Gal_Oxase/kelch_b-propeller"/>
</dbReference>
<gene>
    <name evidence="2" type="ORF">RHGRI_013384</name>
</gene>
<accession>A0AAV6K5N4</accession>
<evidence type="ECO:0000259" key="1">
    <source>
        <dbReference type="Pfam" id="PF08268"/>
    </source>
</evidence>
<comment type="caution">
    <text evidence="2">The sequence shown here is derived from an EMBL/GenBank/DDBJ whole genome shotgun (WGS) entry which is preliminary data.</text>
</comment>
<dbReference type="PANTHER" id="PTHR31672">
    <property type="entry name" value="BNACNNG10540D PROTEIN"/>
    <property type="match status" value="1"/>
</dbReference>
<dbReference type="InterPro" id="IPR017451">
    <property type="entry name" value="F-box-assoc_interact_dom"/>
</dbReference>
<dbReference type="InterPro" id="IPR050796">
    <property type="entry name" value="SCF_F-box_component"/>
</dbReference>
<feature type="domain" description="F-box associated beta-propeller type 3" evidence="1">
    <location>
        <begin position="203"/>
        <end position="330"/>
    </location>
</feature>
<dbReference type="Gene3D" id="2.120.10.80">
    <property type="entry name" value="Kelch-type beta propeller"/>
    <property type="match status" value="1"/>
</dbReference>
<dbReference type="Pfam" id="PF08268">
    <property type="entry name" value="FBA_3"/>
    <property type="match status" value="2"/>
</dbReference>
<dbReference type="InterPro" id="IPR013187">
    <property type="entry name" value="F-box-assoc_dom_typ3"/>
</dbReference>
<name>A0AAV6K5N4_9ERIC</name>
<organism evidence="2 3">
    <name type="scientific">Rhododendron griersonianum</name>
    <dbReference type="NCBI Taxonomy" id="479676"/>
    <lineage>
        <taxon>Eukaryota</taxon>
        <taxon>Viridiplantae</taxon>
        <taxon>Streptophyta</taxon>
        <taxon>Embryophyta</taxon>
        <taxon>Tracheophyta</taxon>
        <taxon>Spermatophyta</taxon>
        <taxon>Magnoliopsida</taxon>
        <taxon>eudicotyledons</taxon>
        <taxon>Gunneridae</taxon>
        <taxon>Pentapetalae</taxon>
        <taxon>asterids</taxon>
        <taxon>Ericales</taxon>
        <taxon>Ericaceae</taxon>
        <taxon>Ericoideae</taxon>
        <taxon>Rhodoreae</taxon>
        <taxon>Rhododendron</taxon>
    </lineage>
</organism>
<evidence type="ECO:0000313" key="3">
    <source>
        <dbReference type="Proteomes" id="UP000823749"/>
    </source>
</evidence>
<feature type="domain" description="F-box associated beta-propeller type 3" evidence="1">
    <location>
        <begin position="13"/>
        <end position="194"/>
    </location>
</feature>
<sequence>MESSQFGDESVQAILKFPTEYPGFDVYGSCDGLLLIGDYVGVQYLANPSTREFRKLPPSPFKLHSWKFLNFYGFGYDSQSHDFKVVSISRYRESADIVSLYALKTNSWKKIENSPYGHSVMGDNSGVLVSGALHWFARTSTGTDILAVDLADEKIRTIPTLDCTGFELVVHGGCLCVSAKWYDNSRADFWVMKEYGVGVHYSLVNPSTREFRKLPPSPFPLHPRKSFNVVNGFGYDSQSDDFKVVRISHYQESADNVVNLYALRTNSWKKNDNSPYDHSGIGPKSGVLVSGALHWFARTSTSKVILTLDLADEKFRSIPTLDCMGFNLIVLGGCLCVSGKRYDDSLVRVTYDRFDNYWKPWSSSRADRVLFQVNNKMLVLFDPQEEKSKELVVHGIPTDFVAGTYVESLVSPNRQC</sequence>
<dbReference type="SUPFAM" id="SSF50965">
    <property type="entry name" value="Galactose oxidase, central domain"/>
    <property type="match status" value="1"/>
</dbReference>
<protein>
    <recommendedName>
        <fullName evidence="1">F-box associated beta-propeller type 3 domain-containing protein</fullName>
    </recommendedName>
</protein>
<keyword evidence="3" id="KW-1185">Reference proteome</keyword>
<dbReference type="Proteomes" id="UP000823749">
    <property type="component" value="Chromosome 5"/>
</dbReference>
<evidence type="ECO:0000313" key="2">
    <source>
        <dbReference type="EMBL" id="KAG5547667.1"/>
    </source>
</evidence>